<evidence type="ECO:0000256" key="1">
    <source>
        <dbReference type="ARBA" id="ARBA00004442"/>
    </source>
</evidence>
<dbReference type="EMBL" id="WVHS01000003">
    <property type="protein sequence ID" value="MXV16395.1"/>
    <property type="molecule type" value="Genomic_DNA"/>
</dbReference>
<keyword evidence="5" id="KW-0998">Cell outer membrane</keyword>
<dbReference type="RefSeq" id="WP_160907391.1">
    <property type="nucleotide sequence ID" value="NZ_WVHS01000003.1"/>
</dbReference>
<evidence type="ECO:0000256" key="2">
    <source>
        <dbReference type="ARBA" id="ARBA00006275"/>
    </source>
</evidence>
<keyword evidence="3" id="KW-0732">Signal</keyword>
<comment type="caution">
    <text evidence="8">The sequence shown here is derived from an EMBL/GenBank/DDBJ whole genome shotgun (WGS) entry which is preliminary data.</text>
</comment>
<feature type="domain" description="RagB/SusD" evidence="6">
    <location>
        <begin position="311"/>
        <end position="600"/>
    </location>
</feature>
<evidence type="ECO:0000256" key="4">
    <source>
        <dbReference type="ARBA" id="ARBA00023136"/>
    </source>
</evidence>
<protein>
    <submittedName>
        <fullName evidence="8">RagB/SusD family nutrient uptake outer membrane protein</fullName>
    </submittedName>
</protein>
<feature type="domain" description="SusD-like N-terminal" evidence="7">
    <location>
        <begin position="107"/>
        <end position="232"/>
    </location>
</feature>
<dbReference type="Pfam" id="PF07980">
    <property type="entry name" value="SusD_RagB"/>
    <property type="match status" value="1"/>
</dbReference>
<comment type="subcellular location">
    <subcellularLocation>
        <location evidence="1">Cell outer membrane</location>
    </subcellularLocation>
</comment>
<proteinExistence type="inferred from homology"/>
<dbReference type="AlphaFoldDB" id="A0A7K1XZF1"/>
<gene>
    <name evidence="8" type="ORF">GS398_13860</name>
</gene>
<name>A0A7K1XZF1_9SPHI</name>
<comment type="similarity">
    <text evidence="2">Belongs to the SusD family.</text>
</comment>
<evidence type="ECO:0000256" key="5">
    <source>
        <dbReference type="ARBA" id="ARBA00023237"/>
    </source>
</evidence>
<evidence type="ECO:0000259" key="7">
    <source>
        <dbReference type="Pfam" id="PF14322"/>
    </source>
</evidence>
<evidence type="ECO:0000313" key="8">
    <source>
        <dbReference type="EMBL" id="MXV16395.1"/>
    </source>
</evidence>
<sequence>MKIDKNNAVRASRMLLAFVGMLIISGSCKKDFLDQKTLSVLGESAIFSDSTYALQFVNNRYVNATYSWEPNRFSAVGGLESACDEAEPAPSVTDYHSLISSGAANPSNTHKVLYNTTYAQVRAVNIFLKNLNIVPVTAATKKVWEGQVRFMRAWYLAAMIKHYGGIQLVGNTVFEEQDEINLPRSTYEESVNYVVSECDAVASLLPVSYVNAIDYGRATKGAALALKARVLLYAASPLTNDNRTDDPGHLVSYGNADPNRWKKAADAAQAVIDMNYYSLYRASAPAFYQNFLVGLTAPNLEHIFAFMPPTTTPNNMYRETIMNPPSRGTRYTATISCFPLQEMVDAFGMANGLPISDPASGYPGIGDNMYLNRDPRLAQSVSYNGALRAFSGITGDQPVRTYTGALPAGSQGNPNLSSAQLDGIYKSNATRTGYYCYKMLSNNVINGGAELNRPRVLIRYAEVLLNAAEAVNETSGPTAQVYTWLRDIRSRAGITAGTGATFGIKNGLLKDEMREVIRNERRVELAYEEHRFWDVRRWKIAPQTENKEMHGLEITRAENGVFSYRLIVVSKHVFRENMYFWPIPQSEITKSPALKQNPGY</sequence>
<dbReference type="Proteomes" id="UP000451233">
    <property type="component" value="Unassembled WGS sequence"/>
</dbReference>
<dbReference type="InterPro" id="IPR012944">
    <property type="entry name" value="SusD_RagB_dom"/>
</dbReference>
<evidence type="ECO:0000259" key="6">
    <source>
        <dbReference type="Pfam" id="PF07980"/>
    </source>
</evidence>
<dbReference type="SUPFAM" id="SSF48452">
    <property type="entry name" value="TPR-like"/>
    <property type="match status" value="1"/>
</dbReference>
<dbReference type="Pfam" id="PF14322">
    <property type="entry name" value="SusD-like_3"/>
    <property type="match status" value="1"/>
</dbReference>
<dbReference type="InterPro" id="IPR011990">
    <property type="entry name" value="TPR-like_helical_dom_sf"/>
</dbReference>
<accession>A0A7K1XZF1</accession>
<dbReference type="PROSITE" id="PS51257">
    <property type="entry name" value="PROKAR_LIPOPROTEIN"/>
    <property type="match status" value="1"/>
</dbReference>
<dbReference type="Gene3D" id="1.25.40.390">
    <property type="match status" value="1"/>
</dbReference>
<dbReference type="GO" id="GO:0009279">
    <property type="term" value="C:cell outer membrane"/>
    <property type="evidence" value="ECO:0007669"/>
    <property type="project" value="UniProtKB-SubCell"/>
</dbReference>
<organism evidence="8 9">
    <name type="scientific">Hufsiella ginkgonis</name>
    <dbReference type="NCBI Taxonomy" id="2695274"/>
    <lineage>
        <taxon>Bacteria</taxon>
        <taxon>Pseudomonadati</taxon>
        <taxon>Bacteroidota</taxon>
        <taxon>Sphingobacteriia</taxon>
        <taxon>Sphingobacteriales</taxon>
        <taxon>Sphingobacteriaceae</taxon>
        <taxon>Hufsiella</taxon>
    </lineage>
</organism>
<keyword evidence="9" id="KW-1185">Reference proteome</keyword>
<evidence type="ECO:0000256" key="3">
    <source>
        <dbReference type="ARBA" id="ARBA00022729"/>
    </source>
</evidence>
<reference evidence="8 9" key="1">
    <citation type="submission" date="2019-11" db="EMBL/GenBank/DDBJ databases">
        <title>Pedobacter sp. HMF7056 Genome sequencing and assembly.</title>
        <authorList>
            <person name="Kang H."/>
            <person name="Kim H."/>
            <person name="Joh K."/>
        </authorList>
    </citation>
    <scope>NUCLEOTIDE SEQUENCE [LARGE SCALE GENOMIC DNA]</scope>
    <source>
        <strain evidence="8 9">HMF7056</strain>
    </source>
</reference>
<dbReference type="InterPro" id="IPR033985">
    <property type="entry name" value="SusD-like_N"/>
</dbReference>
<evidence type="ECO:0000313" key="9">
    <source>
        <dbReference type="Proteomes" id="UP000451233"/>
    </source>
</evidence>
<keyword evidence="4" id="KW-0472">Membrane</keyword>